<dbReference type="AlphaFoldDB" id="A0A318SEQ3"/>
<evidence type="ECO:0000313" key="2">
    <source>
        <dbReference type="Proteomes" id="UP000247540"/>
    </source>
</evidence>
<sequence length="232" mass="26529">MHTAEASRAPVQYFHRKHLFRNAPSRHEIEAFVETWSRLKPDKYLENPANRSRRVAKFVFSHDDEIIRPISDTCFFQKSAINSLLGGINRIYERSEAAFLGSPVLKDILDQDCRHVCDIDDRKSWLITCHQFRIHCRAGAFGQPTPEGLHCDGHSFVFQHFIQKNSVVGGQSRICSRNGTTLALLTLDTFLETIFLDDRELLHEVSSLALAPESVREGFRDMLIVDFDAVEA</sequence>
<keyword evidence="2" id="KW-1185">Reference proteome</keyword>
<protein>
    <recommendedName>
        <fullName evidence="3">2OG-Fe dioxygenase family protein</fullName>
    </recommendedName>
</protein>
<gene>
    <name evidence="1" type="ORF">DFQ15_11616</name>
</gene>
<dbReference type="Pfam" id="PF10014">
    <property type="entry name" value="2OG-Fe_Oxy_2"/>
    <property type="match status" value="1"/>
</dbReference>
<dbReference type="OrthoDB" id="6681382at2"/>
<dbReference type="EMBL" id="QJTC01000016">
    <property type="protein sequence ID" value="PYE76056.1"/>
    <property type="molecule type" value="Genomic_DNA"/>
</dbReference>
<dbReference type="GO" id="GO:0051213">
    <property type="term" value="F:dioxygenase activity"/>
    <property type="evidence" value="ECO:0007669"/>
    <property type="project" value="InterPro"/>
</dbReference>
<organism evidence="1 2">
    <name type="scientific">Xylophilus ampelinus</name>
    <dbReference type="NCBI Taxonomy" id="54067"/>
    <lineage>
        <taxon>Bacteria</taxon>
        <taxon>Pseudomonadati</taxon>
        <taxon>Pseudomonadota</taxon>
        <taxon>Betaproteobacteria</taxon>
        <taxon>Burkholderiales</taxon>
        <taxon>Xylophilus</taxon>
    </lineage>
</organism>
<evidence type="ECO:0000313" key="1">
    <source>
        <dbReference type="EMBL" id="PYE76056.1"/>
    </source>
</evidence>
<accession>A0A318SEQ3</accession>
<dbReference type="InterPro" id="IPR018724">
    <property type="entry name" value="2OG-Fe_dioxygenase"/>
</dbReference>
<comment type="caution">
    <text evidence="1">The sequence shown here is derived from an EMBL/GenBank/DDBJ whole genome shotgun (WGS) entry which is preliminary data.</text>
</comment>
<dbReference type="Proteomes" id="UP000247540">
    <property type="component" value="Unassembled WGS sequence"/>
</dbReference>
<name>A0A318SEQ3_9BURK</name>
<dbReference type="Gene3D" id="2.60.120.620">
    <property type="entry name" value="q2cbj1_9rhob like domain"/>
    <property type="match status" value="1"/>
</dbReference>
<reference evidence="1 2" key="1">
    <citation type="submission" date="2018-06" db="EMBL/GenBank/DDBJ databases">
        <title>Genomic Encyclopedia of Type Strains, Phase III (KMG-III): the genomes of soil and plant-associated and newly described type strains.</title>
        <authorList>
            <person name="Whitman W."/>
        </authorList>
    </citation>
    <scope>NUCLEOTIDE SEQUENCE [LARGE SCALE GENOMIC DNA]</scope>
    <source>
        <strain evidence="1 2">CECT 7646</strain>
    </source>
</reference>
<evidence type="ECO:0008006" key="3">
    <source>
        <dbReference type="Google" id="ProtNLM"/>
    </source>
</evidence>
<proteinExistence type="predicted"/>
<dbReference type="RefSeq" id="WP_158529055.1">
    <property type="nucleotide sequence ID" value="NZ_JAMOFZ010000016.1"/>
</dbReference>